<sequence>MKHTKLLNLWPTPESVRLNLQKRLWAEWCLTVAVVALCVCSAWLYVHWRISQTTLVNDMLTQEIAQMQAQAGASTSNEAQQWSDWRYRHAGQLDWMVRLAEASSAEVSFLNAKQTDDKLTLVGQTTNPTFAKNALNLFAEHTKRYPQLKLTQFEQKTEKGQTRWLFSAELETVKEDTPNRTKVVMQ</sequence>
<evidence type="ECO:0000313" key="2">
    <source>
        <dbReference type="EMBL" id="TDR33008.1"/>
    </source>
</evidence>
<feature type="transmembrane region" description="Helical" evidence="1">
    <location>
        <begin position="25"/>
        <end position="46"/>
    </location>
</feature>
<keyword evidence="3" id="KW-1185">Reference proteome</keyword>
<reference evidence="2 3" key="1">
    <citation type="submission" date="2019-03" db="EMBL/GenBank/DDBJ databases">
        <title>Genomic Encyclopedia of Type Strains, Phase IV (KMG-IV): sequencing the most valuable type-strain genomes for metagenomic binning, comparative biology and taxonomic classification.</title>
        <authorList>
            <person name="Goeker M."/>
        </authorList>
    </citation>
    <scope>NUCLEOTIDE SEQUENCE [LARGE SCALE GENOMIC DNA]</scope>
    <source>
        <strain evidence="2 3">DSM 102852</strain>
    </source>
</reference>
<dbReference type="RefSeq" id="WP_133618705.1">
    <property type="nucleotide sequence ID" value="NZ_SNZE01000001.1"/>
</dbReference>
<gene>
    <name evidence="2" type="ORF">DFR44_10157</name>
</gene>
<keyword evidence="1" id="KW-0472">Membrane</keyword>
<name>A0A4R6YBR8_9BURK</name>
<evidence type="ECO:0000256" key="1">
    <source>
        <dbReference type="SAM" id="Phobius"/>
    </source>
</evidence>
<proteinExistence type="predicted"/>
<accession>A0A4R6YBR8</accession>
<keyword evidence="1" id="KW-0812">Transmembrane</keyword>
<dbReference type="AlphaFoldDB" id="A0A4R6YBR8"/>
<evidence type="ECO:0000313" key="3">
    <source>
        <dbReference type="Proteomes" id="UP000294480"/>
    </source>
</evidence>
<comment type="caution">
    <text evidence="2">The sequence shown here is derived from an EMBL/GenBank/DDBJ whole genome shotgun (WGS) entry which is preliminary data.</text>
</comment>
<protein>
    <submittedName>
        <fullName evidence="2">Uncharacterized protein</fullName>
    </submittedName>
</protein>
<keyword evidence="1" id="KW-1133">Transmembrane helix</keyword>
<dbReference type="Proteomes" id="UP000294480">
    <property type="component" value="Unassembled WGS sequence"/>
</dbReference>
<organism evidence="2 3">
    <name type="scientific">Hydromonas duriensis</name>
    <dbReference type="NCBI Taxonomy" id="1527608"/>
    <lineage>
        <taxon>Bacteria</taxon>
        <taxon>Pseudomonadati</taxon>
        <taxon>Pseudomonadota</taxon>
        <taxon>Betaproteobacteria</taxon>
        <taxon>Burkholderiales</taxon>
        <taxon>Burkholderiaceae</taxon>
        <taxon>Hydromonas</taxon>
    </lineage>
</organism>
<dbReference type="EMBL" id="SNZE01000001">
    <property type="protein sequence ID" value="TDR33008.1"/>
    <property type="molecule type" value="Genomic_DNA"/>
</dbReference>